<name>A0A075A3B2_OPIVI</name>
<sequence>MADALLATNGIVSLRQAGKLRYMDNTEAEQERGITMKSSVVGLIFAPTLTNKTPTRKTFLVNLVDSPGHVDFASEVSTAVRLCDAAIVVVDVVEGVCPQTRTVLRQAWNERLTLILALNKIDRLVLELKLTPLQAYETLCRVLEQVNSVLAEMFTADVVRQRDDVWRFTEVAQTDTTSESGGSQSVTYLLTDDSEHTDDSNLYFSPDRGNVVFASASDTWGFRPSDFVETWSKRLDVSVERLFEVIWGDFYISRGGGGDGGKCFFKPGAHKNRKKPVFVQLVLEPLWQTYQKLVIDDCPKDVSAMASKLGVQLDARAIRNTDSRGVLRALLMAWLPLGHNLLQTVTEVCPSPLNAVSADRAVHMLYGDVALHGSVQPTGSVSKTSKTGTCPVQVYQTSRLTLDSTYATSGASLAIQASNSSPDSPTIVFVAKVFWTDKLHVTGPRYPKPKTATQDTPSLECTADAEPIEDTLQSDPQRTYHHSSSETARLSVLRSPSSECTADAEPIEDTLQSNPQRTYHHSSGETARLSVLRSPLLATHPLNEVEFVALARIFSGSVYPGQRVFVLGPKFDGSKVPSYLLDADPADFPIGPVRLCSEYDDQDPMGHGSRSEDVLGTSPSASSCAAFSRSGSIGGSSGGLRGDTVCLRHVYVAVIVGVLQLLGGQHDLVEVAGPIPSGNIVGLTGPDLIAFLPKSGLLVSRLSLVAGASTDETSSGARAAPVLPLAGLAVWQGAPVISVAVEPASASNPEDVYRLERGLRLLDRADPCAEVIISPTGEYLIRAAGEVHLQKCLEDMTKYFAPDVELQISPFVVPFRETIIDACPVCFNSLALTATESYDKAYHKLEEIYQKLEQHGGALSIPSTTELPVSTEACSEDASPLPSTTVYSEPEHSVRTPITVKSRPSINPARKHSKRDVFDVDADLPDCPIGYFQLPHSRSQTRVLIRVTAHALPERLIQWTEQRGSRKIPQLIRAFKTKSSTYHTQLTQFKAEFAEVCAAVARDQSASVLEGGDQSRIDWEHMSESFLALGPNQAGPNMLFTRLQTNCFPVFTAWGQEVRNVIDATDDGDERQMVARTREISLPLISYGKALLRGFQLASERGPLCAEPMRGVLFILEEICAEDCYFLEVPKLPKDPSPSELPNNHCPNEQVPEPVTSVNSEDCAKEQSTKNRKARRRFASVSWLDEGDDADEYADLFSDDDEGDWDWQSNESQEAVSEEESSSGSEADEASQGKPDAVRELIKELKDIPYWKRRNDPDWLQDVTPGLLTSAMNRACLAAFQACPGQRLMLAMYDARPDVLGRMFAVLRKRHGLVVSEDFREGENLFVINARLPVIESFGLAAELRSKTSGIVSLPQLRPGGWELLDVDAVQRDGDALAKTEKSHKSIDSDRGGKKAPINRRGEVHSGKVKKNVPAPSGADSDEEPLDELTAQFARVRNYIREVRLRKGLPTNEQLVMFADKQRTLKKNK</sequence>
<feature type="domain" description="Tr-type G" evidence="4">
    <location>
        <begin position="1"/>
        <end position="202"/>
    </location>
</feature>
<dbReference type="GO" id="GO:0005525">
    <property type="term" value="F:GTP binding"/>
    <property type="evidence" value="ECO:0007669"/>
    <property type="project" value="UniProtKB-KW"/>
</dbReference>
<dbReference type="Gene3D" id="3.30.230.10">
    <property type="match status" value="1"/>
</dbReference>
<feature type="compositionally biased region" description="Acidic residues" evidence="3">
    <location>
        <begin position="1216"/>
        <end position="1229"/>
    </location>
</feature>
<dbReference type="RefSeq" id="XP_009174347.1">
    <property type="nucleotide sequence ID" value="XM_009176083.1"/>
</dbReference>
<evidence type="ECO:0000256" key="2">
    <source>
        <dbReference type="ARBA" id="ARBA00023134"/>
    </source>
</evidence>
<dbReference type="Gene3D" id="3.30.70.240">
    <property type="match status" value="1"/>
</dbReference>
<dbReference type="Pfam" id="PF00009">
    <property type="entry name" value="GTP_EFTU"/>
    <property type="match status" value="1"/>
</dbReference>
<feature type="compositionally biased region" description="Basic and acidic residues" evidence="3">
    <location>
        <begin position="1376"/>
        <end position="1393"/>
    </location>
</feature>
<dbReference type="InterPro" id="IPR014721">
    <property type="entry name" value="Ribsml_uS5_D2-typ_fold_subgr"/>
</dbReference>
<dbReference type="GO" id="GO:0005829">
    <property type="term" value="C:cytosol"/>
    <property type="evidence" value="ECO:0007669"/>
    <property type="project" value="TreeGrafter"/>
</dbReference>
<dbReference type="InterPro" id="IPR000795">
    <property type="entry name" value="T_Tr_GTP-bd_dom"/>
</dbReference>
<dbReference type="PRINTS" id="PR00315">
    <property type="entry name" value="ELONGATNFCT"/>
</dbReference>
<protein>
    <recommendedName>
        <fullName evidence="4">Tr-type G domain-containing protein</fullName>
    </recommendedName>
</protein>
<dbReference type="GO" id="GO:0042256">
    <property type="term" value="P:cytosolic ribosome assembly"/>
    <property type="evidence" value="ECO:0007669"/>
    <property type="project" value="TreeGrafter"/>
</dbReference>
<accession>A0A075A3B2</accession>
<evidence type="ECO:0000313" key="5">
    <source>
        <dbReference type="EMBL" id="KER21894.1"/>
    </source>
</evidence>
<dbReference type="SUPFAM" id="SSF54211">
    <property type="entry name" value="Ribosomal protein S5 domain 2-like"/>
    <property type="match status" value="1"/>
</dbReference>
<dbReference type="PROSITE" id="PS51722">
    <property type="entry name" value="G_TR_2"/>
    <property type="match status" value="1"/>
</dbReference>
<dbReference type="GO" id="GO:0003924">
    <property type="term" value="F:GTPase activity"/>
    <property type="evidence" value="ECO:0007669"/>
    <property type="project" value="InterPro"/>
</dbReference>
<keyword evidence="6" id="KW-1185">Reference proteome</keyword>
<gene>
    <name evidence="5" type="ORF">T265_09876</name>
</gene>
<dbReference type="InterPro" id="IPR020568">
    <property type="entry name" value="Ribosomal_Su5_D2-typ_SF"/>
</dbReference>
<dbReference type="PANTHER" id="PTHR42908">
    <property type="entry name" value="TRANSLATION ELONGATION FACTOR-RELATED"/>
    <property type="match status" value="1"/>
</dbReference>
<feature type="region of interest" description="Disordered" evidence="3">
    <location>
        <begin position="1136"/>
        <end position="1169"/>
    </location>
</feature>
<dbReference type="InterPro" id="IPR027417">
    <property type="entry name" value="P-loop_NTPase"/>
</dbReference>
<dbReference type="Proteomes" id="UP000054324">
    <property type="component" value="Unassembled WGS sequence"/>
</dbReference>
<keyword evidence="1" id="KW-0547">Nucleotide-binding</keyword>
<dbReference type="CTD" id="20324044"/>
<dbReference type="Gene3D" id="3.30.70.870">
    <property type="entry name" value="Elongation Factor G (Translational Gtpase), domain 3"/>
    <property type="match status" value="1"/>
</dbReference>
<dbReference type="PANTHER" id="PTHR42908:SF3">
    <property type="entry name" value="ELONGATION FACTOR-LIKE GTPASE 1"/>
    <property type="match status" value="1"/>
</dbReference>
<dbReference type="GeneID" id="20324044"/>
<feature type="region of interest" description="Disordered" evidence="3">
    <location>
        <begin position="874"/>
        <end position="897"/>
    </location>
</feature>
<dbReference type="GO" id="GO:0043022">
    <property type="term" value="F:ribosome binding"/>
    <property type="evidence" value="ECO:0007669"/>
    <property type="project" value="TreeGrafter"/>
</dbReference>
<evidence type="ECO:0000256" key="1">
    <source>
        <dbReference type="ARBA" id="ARBA00022741"/>
    </source>
</evidence>
<dbReference type="Pfam" id="PF00679">
    <property type="entry name" value="EFG_C"/>
    <property type="match status" value="1"/>
</dbReference>
<dbReference type="SUPFAM" id="SSF54980">
    <property type="entry name" value="EF-G C-terminal domain-like"/>
    <property type="match status" value="2"/>
</dbReference>
<dbReference type="KEGG" id="ovi:T265_09876"/>
<organism evidence="5 6">
    <name type="scientific">Opisthorchis viverrini</name>
    <name type="common">Southeast Asian liver fluke</name>
    <dbReference type="NCBI Taxonomy" id="6198"/>
    <lineage>
        <taxon>Eukaryota</taxon>
        <taxon>Metazoa</taxon>
        <taxon>Spiralia</taxon>
        <taxon>Lophotrochozoa</taxon>
        <taxon>Platyhelminthes</taxon>
        <taxon>Trematoda</taxon>
        <taxon>Digenea</taxon>
        <taxon>Opisthorchiida</taxon>
        <taxon>Opisthorchiata</taxon>
        <taxon>Opisthorchiidae</taxon>
        <taxon>Opisthorchis</taxon>
    </lineage>
</organism>
<dbReference type="Gene3D" id="3.40.50.300">
    <property type="entry name" value="P-loop containing nucleotide triphosphate hydrolases"/>
    <property type="match status" value="1"/>
</dbReference>
<dbReference type="EMBL" id="KL596933">
    <property type="protein sequence ID" value="KER21894.1"/>
    <property type="molecule type" value="Genomic_DNA"/>
</dbReference>
<dbReference type="FunFam" id="3.30.70.870:FF:000002">
    <property type="entry name" value="Translation elongation factor 2"/>
    <property type="match status" value="1"/>
</dbReference>
<dbReference type="InterPro" id="IPR000640">
    <property type="entry name" value="EFG_V-like"/>
</dbReference>
<feature type="compositionally biased region" description="Acidic residues" evidence="3">
    <location>
        <begin position="1193"/>
        <end position="1205"/>
    </location>
</feature>
<dbReference type="OrthoDB" id="364892at2759"/>
<evidence type="ECO:0000256" key="3">
    <source>
        <dbReference type="SAM" id="MobiDB-lite"/>
    </source>
</evidence>
<keyword evidence="2" id="KW-0342">GTP-binding</keyword>
<dbReference type="STRING" id="6198.A0A075A3B2"/>
<dbReference type="InterPro" id="IPR035647">
    <property type="entry name" value="EFG_III/V"/>
</dbReference>
<evidence type="ECO:0000259" key="4">
    <source>
        <dbReference type="PROSITE" id="PS51722"/>
    </source>
</evidence>
<evidence type="ECO:0000313" key="6">
    <source>
        <dbReference type="Proteomes" id="UP000054324"/>
    </source>
</evidence>
<feature type="region of interest" description="Disordered" evidence="3">
    <location>
        <begin position="1193"/>
        <end position="1237"/>
    </location>
</feature>
<proteinExistence type="predicted"/>
<feature type="region of interest" description="Disordered" evidence="3">
    <location>
        <begin position="471"/>
        <end position="506"/>
    </location>
</feature>
<dbReference type="Gene3D" id="2.40.30.10">
    <property type="entry name" value="Translation factors"/>
    <property type="match status" value="1"/>
</dbReference>
<dbReference type="GO" id="GO:1990904">
    <property type="term" value="C:ribonucleoprotein complex"/>
    <property type="evidence" value="ECO:0007669"/>
    <property type="project" value="TreeGrafter"/>
</dbReference>
<feature type="region of interest" description="Disordered" evidence="3">
    <location>
        <begin position="1376"/>
        <end position="1426"/>
    </location>
</feature>
<reference evidence="5 6" key="1">
    <citation type="submission" date="2013-11" db="EMBL/GenBank/DDBJ databases">
        <title>Opisthorchis viverrini - life in the bile duct.</title>
        <authorList>
            <person name="Young N.D."/>
            <person name="Nagarajan N."/>
            <person name="Lin S.J."/>
            <person name="Korhonen P.K."/>
            <person name="Jex A.R."/>
            <person name="Hall R.S."/>
            <person name="Safavi-Hemami H."/>
            <person name="Kaewkong W."/>
            <person name="Bertrand D."/>
            <person name="Gao S."/>
            <person name="Seet Q."/>
            <person name="Wongkham S."/>
            <person name="Teh B.T."/>
            <person name="Wongkham C."/>
            <person name="Intapan P.M."/>
            <person name="Maleewong W."/>
            <person name="Yang X."/>
            <person name="Hu M."/>
            <person name="Wang Z."/>
            <person name="Hofmann A."/>
            <person name="Sternberg P.W."/>
            <person name="Tan P."/>
            <person name="Wang J."/>
            <person name="Gasser R.B."/>
        </authorList>
    </citation>
    <scope>NUCLEOTIDE SEQUENCE [LARGE SCALE GENOMIC DNA]</scope>
</reference>
<dbReference type="SUPFAM" id="SSF52540">
    <property type="entry name" value="P-loop containing nucleoside triphosphate hydrolases"/>
    <property type="match status" value="1"/>
</dbReference>